<dbReference type="AlphaFoldDB" id="A0AA42BWG6"/>
<dbReference type="Proteomes" id="UP001165587">
    <property type="component" value="Unassembled WGS sequence"/>
</dbReference>
<evidence type="ECO:0000313" key="2">
    <source>
        <dbReference type="EMBL" id="MCS5728089.1"/>
    </source>
</evidence>
<dbReference type="GO" id="GO:0071949">
    <property type="term" value="F:FAD binding"/>
    <property type="evidence" value="ECO:0007669"/>
    <property type="project" value="InterPro"/>
</dbReference>
<dbReference type="InterPro" id="IPR036046">
    <property type="entry name" value="Acylphosphatase-like_dom_sf"/>
</dbReference>
<proteinExistence type="predicted"/>
<dbReference type="SUPFAM" id="SSF54975">
    <property type="entry name" value="Acylphosphatase/BLUF domain-like"/>
    <property type="match status" value="1"/>
</dbReference>
<gene>
    <name evidence="2" type="ORF">N1028_19495</name>
</gene>
<reference evidence="2" key="1">
    <citation type="submission" date="2022-08" db="EMBL/GenBank/DDBJ databases">
        <authorList>
            <person name="Deng Y."/>
            <person name="Han X.-F."/>
            <person name="Zhang Y.-Q."/>
        </authorList>
    </citation>
    <scope>NUCLEOTIDE SEQUENCE</scope>
    <source>
        <strain evidence="2">CPCC 203407</strain>
    </source>
</reference>
<dbReference type="EMBL" id="JANLCK010000020">
    <property type="protein sequence ID" value="MCS5728089.1"/>
    <property type="molecule type" value="Genomic_DNA"/>
</dbReference>
<organism evidence="2 3">
    <name type="scientific">Herbiconiux oxytropis</name>
    <dbReference type="NCBI Taxonomy" id="2970915"/>
    <lineage>
        <taxon>Bacteria</taxon>
        <taxon>Bacillati</taxon>
        <taxon>Actinomycetota</taxon>
        <taxon>Actinomycetes</taxon>
        <taxon>Micrococcales</taxon>
        <taxon>Microbacteriaceae</taxon>
        <taxon>Herbiconiux</taxon>
    </lineage>
</organism>
<evidence type="ECO:0000313" key="3">
    <source>
        <dbReference type="Proteomes" id="UP001165587"/>
    </source>
</evidence>
<feature type="domain" description="BLUF" evidence="1">
    <location>
        <begin position="8"/>
        <end position="99"/>
    </location>
</feature>
<accession>A0AA42BWG6</accession>
<dbReference type="Pfam" id="PF04940">
    <property type="entry name" value="BLUF"/>
    <property type="match status" value="1"/>
</dbReference>
<dbReference type="SMART" id="SM01034">
    <property type="entry name" value="BLUF"/>
    <property type="match status" value="1"/>
</dbReference>
<protein>
    <submittedName>
        <fullName evidence="2">BLUF domain-containing protein</fullName>
    </submittedName>
</protein>
<evidence type="ECO:0000259" key="1">
    <source>
        <dbReference type="PROSITE" id="PS50925"/>
    </source>
</evidence>
<name>A0AA42BWG6_9MICO</name>
<dbReference type="RefSeq" id="WP_259531196.1">
    <property type="nucleotide sequence ID" value="NZ_JANLCK010000020.1"/>
</dbReference>
<dbReference type="Gene3D" id="3.30.70.100">
    <property type="match status" value="1"/>
</dbReference>
<dbReference type="PROSITE" id="PS50925">
    <property type="entry name" value="BLUF"/>
    <property type="match status" value="1"/>
</dbReference>
<dbReference type="InterPro" id="IPR007024">
    <property type="entry name" value="BLUF_domain"/>
</dbReference>
<sequence length="146" mass="16370">MDPQRYPVISVVYSSTATSPFSDADLAALLTVSRRNNARSGVTGMLLYRDGRFLQLLEGPFRPVHDLMERIADDTGHRDVRVLIDEIVDSRQFPDWTMGFQPVAVAEEASIPGYRKTFDDLDDDAHDVSSTTPAVRALIRWFQSAP</sequence>
<dbReference type="GO" id="GO:0009882">
    <property type="term" value="F:blue light photoreceptor activity"/>
    <property type="evidence" value="ECO:0007669"/>
    <property type="project" value="InterPro"/>
</dbReference>
<comment type="caution">
    <text evidence="2">The sequence shown here is derived from an EMBL/GenBank/DDBJ whole genome shotgun (WGS) entry which is preliminary data.</text>
</comment>
<keyword evidence="3" id="KW-1185">Reference proteome</keyword>